<comment type="caution">
    <text evidence="1">The sequence shown here is derived from an EMBL/GenBank/DDBJ whole genome shotgun (WGS) entry which is preliminary data.</text>
</comment>
<dbReference type="AlphaFoldDB" id="A0A5B7IXL7"/>
<protein>
    <submittedName>
        <fullName evidence="1">Uncharacterized protein</fullName>
    </submittedName>
</protein>
<reference evidence="1 2" key="1">
    <citation type="submission" date="2019-05" db="EMBL/GenBank/DDBJ databases">
        <title>Another draft genome of Portunus trituberculatus and its Hox gene families provides insights of decapod evolution.</title>
        <authorList>
            <person name="Jeong J.-H."/>
            <person name="Song I."/>
            <person name="Kim S."/>
            <person name="Choi T."/>
            <person name="Kim D."/>
            <person name="Ryu S."/>
            <person name="Kim W."/>
        </authorList>
    </citation>
    <scope>NUCLEOTIDE SEQUENCE [LARGE SCALE GENOMIC DNA]</scope>
    <source>
        <tissue evidence="1">Muscle</tissue>
    </source>
</reference>
<dbReference type="EMBL" id="VSRR010078590">
    <property type="protein sequence ID" value="MPC88682.1"/>
    <property type="molecule type" value="Genomic_DNA"/>
</dbReference>
<accession>A0A5B7IXL7</accession>
<sequence length="87" mass="9734">MYEMMPERRMLRCQTCGAALPIRTGNKSHVKCTQCGAATNAVDACKALDKAQKGERYGVTGVKEDFLGWTQRTSHTHTHTLIQMHIL</sequence>
<organism evidence="1 2">
    <name type="scientific">Portunus trituberculatus</name>
    <name type="common">Swimming crab</name>
    <name type="synonym">Neptunus trituberculatus</name>
    <dbReference type="NCBI Taxonomy" id="210409"/>
    <lineage>
        <taxon>Eukaryota</taxon>
        <taxon>Metazoa</taxon>
        <taxon>Ecdysozoa</taxon>
        <taxon>Arthropoda</taxon>
        <taxon>Crustacea</taxon>
        <taxon>Multicrustacea</taxon>
        <taxon>Malacostraca</taxon>
        <taxon>Eumalacostraca</taxon>
        <taxon>Eucarida</taxon>
        <taxon>Decapoda</taxon>
        <taxon>Pleocyemata</taxon>
        <taxon>Brachyura</taxon>
        <taxon>Eubrachyura</taxon>
        <taxon>Portunoidea</taxon>
        <taxon>Portunidae</taxon>
        <taxon>Portuninae</taxon>
        <taxon>Portunus</taxon>
    </lineage>
</organism>
<evidence type="ECO:0000313" key="2">
    <source>
        <dbReference type="Proteomes" id="UP000324222"/>
    </source>
</evidence>
<dbReference type="OrthoDB" id="6343483at2759"/>
<proteinExistence type="predicted"/>
<name>A0A5B7IXL7_PORTR</name>
<gene>
    <name evidence="1" type="ORF">E2C01_083601</name>
</gene>
<dbReference type="Proteomes" id="UP000324222">
    <property type="component" value="Unassembled WGS sequence"/>
</dbReference>
<evidence type="ECO:0000313" key="1">
    <source>
        <dbReference type="EMBL" id="MPC88682.1"/>
    </source>
</evidence>
<keyword evidence="2" id="KW-1185">Reference proteome</keyword>